<feature type="compositionally biased region" description="Polar residues" evidence="1">
    <location>
        <begin position="648"/>
        <end position="660"/>
    </location>
</feature>
<dbReference type="GO" id="GO:0051639">
    <property type="term" value="P:actin filament network formation"/>
    <property type="evidence" value="ECO:0007669"/>
    <property type="project" value="TreeGrafter"/>
</dbReference>
<feature type="region of interest" description="Disordered" evidence="1">
    <location>
        <begin position="327"/>
        <end position="505"/>
    </location>
</feature>
<comment type="caution">
    <text evidence="3">The sequence shown here is derived from an EMBL/GenBank/DDBJ whole genome shotgun (WGS) entry which is preliminary data.</text>
</comment>
<gene>
    <name evidence="3" type="ORF">GDO54_012382</name>
</gene>
<dbReference type="InterPro" id="IPR039895">
    <property type="entry name" value="COBL-like"/>
</dbReference>
<feature type="compositionally biased region" description="Pro residues" evidence="1">
    <location>
        <begin position="1265"/>
        <end position="1276"/>
    </location>
</feature>
<feature type="region of interest" description="Disordered" evidence="1">
    <location>
        <begin position="634"/>
        <end position="660"/>
    </location>
</feature>
<dbReference type="SMART" id="SM00246">
    <property type="entry name" value="WH2"/>
    <property type="match status" value="2"/>
</dbReference>
<evidence type="ECO:0000259" key="2">
    <source>
        <dbReference type="PROSITE" id="PS51082"/>
    </source>
</evidence>
<feature type="domain" description="WH2" evidence="2">
    <location>
        <begin position="1213"/>
        <end position="1233"/>
    </location>
</feature>
<dbReference type="PANTHER" id="PTHR47008:SF1">
    <property type="entry name" value="PROTEIN CORDON-BLEU"/>
    <property type="match status" value="1"/>
</dbReference>
<feature type="region of interest" description="Disordered" evidence="1">
    <location>
        <begin position="286"/>
        <end position="315"/>
    </location>
</feature>
<dbReference type="Pfam" id="PF02205">
    <property type="entry name" value="WH2"/>
    <property type="match status" value="1"/>
</dbReference>
<dbReference type="GO" id="GO:0001726">
    <property type="term" value="C:ruffle"/>
    <property type="evidence" value="ECO:0007669"/>
    <property type="project" value="TreeGrafter"/>
</dbReference>
<feature type="compositionally biased region" description="Polar residues" evidence="1">
    <location>
        <begin position="1252"/>
        <end position="1261"/>
    </location>
</feature>
<dbReference type="GO" id="GO:0048471">
    <property type="term" value="C:perinuclear region of cytoplasm"/>
    <property type="evidence" value="ECO:0007669"/>
    <property type="project" value="TreeGrafter"/>
</dbReference>
<dbReference type="PANTHER" id="PTHR47008">
    <property type="entry name" value="PROTEIN CORDON-BLEU"/>
    <property type="match status" value="1"/>
</dbReference>
<feature type="compositionally biased region" description="Polar residues" evidence="1">
    <location>
        <begin position="1"/>
        <end position="17"/>
    </location>
</feature>
<evidence type="ECO:0000256" key="1">
    <source>
        <dbReference type="SAM" id="MobiDB-lite"/>
    </source>
</evidence>
<dbReference type="GO" id="GO:0005884">
    <property type="term" value="C:actin filament"/>
    <property type="evidence" value="ECO:0007669"/>
    <property type="project" value="TreeGrafter"/>
</dbReference>
<feature type="region of interest" description="Disordered" evidence="1">
    <location>
        <begin position="1245"/>
        <end position="1286"/>
    </location>
</feature>
<evidence type="ECO:0000313" key="4">
    <source>
        <dbReference type="Proteomes" id="UP001181693"/>
    </source>
</evidence>
<dbReference type="Gene3D" id="3.10.20.90">
    <property type="entry name" value="Phosphatidylinositol 3-kinase Catalytic Subunit, Chain A, domain 1"/>
    <property type="match status" value="1"/>
</dbReference>
<feature type="compositionally biased region" description="Basic and acidic residues" evidence="1">
    <location>
        <begin position="347"/>
        <end position="356"/>
    </location>
</feature>
<name>A0AAV3AIC3_PYXAD</name>
<reference evidence="3" key="1">
    <citation type="thesis" date="2020" institute="ProQuest LLC" country="789 East Eisenhower Parkway, Ann Arbor, MI, USA">
        <title>Comparative Genomics and Chromosome Evolution.</title>
        <authorList>
            <person name="Mudd A.B."/>
        </authorList>
    </citation>
    <scope>NUCLEOTIDE SEQUENCE</scope>
    <source>
        <strain evidence="3">1538</strain>
        <tissue evidence="3">Blood</tissue>
    </source>
</reference>
<feature type="compositionally biased region" description="Polar residues" evidence="1">
    <location>
        <begin position="785"/>
        <end position="803"/>
    </location>
</feature>
<dbReference type="PROSITE" id="PS51082">
    <property type="entry name" value="WH2"/>
    <property type="match status" value="2"/>
</dbReference>
<keyword evidence="4" id="KW-1185">Reference proteome</keyword>
<dbReference type="InterPro" id="IPR003124">
    <property type="entry name" value="WH2_dom"/>
</dbReference>
<dbReference type="Proteomes" id="UP001181693">
    <property type="component" value="Unassembled WGS sequence"/>
</dbReference>
<dbReference type="InterPro" id="IPR019025">
    <property type="entry name" value="Cordon-bleu_ubiquitin_domain"/>
</dbReference>
<dbReference type="GO" id="GO:0043025">
    <property type="term" value="C:neuronal cell body"/>
    <property type="evidence" value="ECO:0007669"/>
    <property type="project" value="TreeGrafter"/>
</dbReference>
<evidence type="ECO:0000313" key="3">
    <source>
        <dbReference type="EMBL" id="DBA24770.1"/>
    </source>
</evidence>
<dbReference type="GO" id="GO:0003785">
    <property type="term" value="F:actin monomer binding"/>
    <property type="evidence" value="ECO:0007669"/>
    <property type="project" value="InterPro"/>
</dbReference>
<dbReference type="GO" id="GO:0044294">
    <property type="term" value="C:dendritic growth cone"/>
    <property type="evidence" value="ECO:0007669"/>
    <property type="project" value="TreeGrafter"/>
</dbReference>
<dbReference type="GO" id="GO:0005886">
    <property type="term" value="C:plasma membrane"/>
    <property type="evidence" value="ECO:0007669"/>
    <property type="project" value="TreeGrafter"/>
</dbReference>
<feature type="region of interest" description="Disordered" evidence="1">
    <location>
        <begin position="782"/>
        <end position="811"/>
    </location>
</feature>
<protein>
    <recommendedName>
        <fullName evidence="2">WH2 domain-containing protein</fullName>
    </recommendedName>
</protein>
<feature type="compositionally biased region" description="Low complexity" evidence="1">
    <location>
        <begin position="452"/>
        <end position="463"/>
    </location>
</feature>
<proteinExistence type="predicted"/>
<feature type="compositionally biased region" description="Polar residues" evidence="1">
    <location>
        <begin position="424"/>
        <end position="433"/>
    </location>
</feature>
<dbReference type="Pfam" id="PF09469">
    <property type="entry name" value="Cobl"/>
    <property type="match status" value="1"/>
</dbReference>
<dbReference type="CDD" id="cd21799">
    <property type="entry name" value="WH2_Wa_Cobl"/>
    <property type="match status" value="1"/>
</dbReference>
<accession>A0AAV3AIC3</accession>
<dbReference type="GO" id="GO:1990357">
    <property type="term" value="C:terminal web"/>
    <property type="evidence" value="ECO:0007669"/>
    <property type="project" value="TreeGrafter"/>
</dbReference>
<dbReference type="GO" id="GO:0044295">
    <property type="term" value="C:axonal growth cone"/>
    <property type="evidence" value="ECO:0007669"/>
    <property type="project" value="TreeGrafter"/>
</dbReference>
<sequence length="1325" mass="145699">MEHTSSTDSDGIGNQSTEESKENLLHRKVDITVCLPDGQEKTLNVDGSKAVMDFLVDLCIQHHLNPAQHTLEARSGASQQPFLLRPNTLIGTLDLQTIFLKEKVTEAKVRKPAPKIPEKTVRLVVNYLGTQKAVVRVNPAVQLWDILPAVCEKCEFHHENVTLLRDAVSREELDMSQSLNDLGIKELYAWNIKQEKNGKFSSGSDTAEKEKKGILGFFRSHKKGNKVNETTVGRTGSDHFEEILQTASISGNRCEGFLTAPSSPSLNSRSLALGASLSLNNISGIGTRTEVKKRRAPPPPQPAPQGIAAVKTPEDKITEPVFATVQKELQKKKRRAPPPPTPQMPNEKNEDLDKRKSSTGNGRQVPQKPPRGTSRSPPHLVIPPPPPYPPPDNDIMDPSIYENGAAITGSTKPIPAKRGKTLKHSSSITSEEVLTTDDVGSVNSYTEDSGIVSSPSDSVSLDLQTDSCKKDENTNNATYKANSQPSRAESLNSDDSWSLNTSSRRVEDEVTLVRNGDEDIFITTQFQETLAELEEDSEDMSHGDHIESNHISARISPVGEESTQVQEYKESGAAVPVTIIDEIPEDTTYNLKYNINTTPPANDLNGIKKFSALTNATNIISNVESVARKTYVTHSSVQSPDSPVVKPSSGSFKQSTDISKQPTYERVYSLNTSDRPKNVIESPSSVSTMSTFPIRTEHESNPVKDKANLMPINSQKIGIKENQTPQNNTNKVAESTKPTLWRQQTYEPKVGMTTFTVVPAKPTVKKYDRSVSLSSSAIKIDDQGNLISPQSSFDKNDGSTNDTESTHGEKPLIARAMEFWRSSSMDAQAGESKEQLVKKIVPVKNTKPNEARENKTILSSSKGFTRQISVNNLNDKDNTLFQNKPVPTTAPQENVIIIENRFRKTDMPLIRPTLNNKQPRQVNETTQEIIYKGKLDQGLAISNKVHGSQQTTPVLSSATYKEKMIIIEKTNQEKTELPFLKPAKRTSSQYVASAIFKYTEPSNTKTPEASEVKRDPDPISRSSFFLASSINTNANVTLEEPKKIIFSNKQETYTELNANPGNRDNQLGNKVQSTNKSVNLWQTTSETKKDDLLTRTQKFNGPVNGNITVLEKLEKNTAVESSHIHPISNVPSNAFLKAVREKSMKIEQANALAPLKAVPAYVTIIRKEDENETDTIPSTVIDGPDITDSNPVFGPKAKFRPVVQKPVQKDTSLHSALMGAIQSGEGKEKLRKIQVSSAASDELLSIRKAENESPTTKTVSIPLSPAMPPPPPPPPTLGSAHKSPPIFANTSVDAREALMEAIRSGQGASKLKKVLCKMFIFKILK</sequence>
<dbReference type="GO" id="GO:0030041">
    <property type="term" value="P:actin filament polymerization"/>
    <property type="evidence" value="ECO:0007669"/>
    <property type="project" value="TreeGrafter"/>
</dbReference>
<feature type="domain" description="WH2" evidence="2">
    <location>
        <begin position="1294"/>
        <end position="1314"/>
    </location>
</feature>
<feature type="compositionally biased region" description="Pro residues" evidence="1">
    <location>
        <begin position="380"/>
        <end position="392"/>
    </location>
</feature>
<feature type="compositionally biased region" description="Polar residues" evidence="1">
    <location>
        <begin position="474"/>
        <end position="503"/>
    </location>
</feature>
<organism evidence="3 4">
    <name type="scientific">Pyxicephalus adspersus</name>
    <name type="common">African bullfrog</name>
    <dbReference type="NCBI Taxonomy" id="30357"/>
    <lineage>
        <taxon>Eukaryota</taxon>
        <taxon>Metazoa</taxon>
        <taxon>Chordata</taxon>
        <taxon>Craniata</taxon>
        <taxon>Vertebrata</taxon>
        <taxon>Euteleostomi</taxon>
        <taxon>Amphibia</taxon>
        <taxon>Batrachia</taxon>
        <taxon>Anura</taxon>
        <taxon>Neobatrachia</taxon>
        <taxon>Ranoidea</taxon>
        <taxon>Pyxicephalidae</taxon>
        <taxon>Pyxicephalinae</taxon>
        <taxon>Pyxicephalus</taxon>
    </lineage>
</organism>
<feature type="region of interest" description="Disordered" evidence="1">
    <location>
        <begin position="1"/>
        <end position="22"/>
    </location>
</feature>
<dbReference type="EMBL" id="DYDO01000005">
    <property type="protein sequence ID" value="DBA24770.1"/>
    <property type="molecule type" value="Genomic_DNA"/>
</dbReference>